<dbReference type="Proteomes" id="UP000054248">
    <property type="component" value="Unassembled WGS sequence"/>
</dbReference>
<evidence type="ECO:0000313" key="1">
    <source>
        <dbReference type="EMBL" id="KIO27728.1"/>
    </source>
</evidence>
<dbReference type="AlphaFoldDB" id="A0A0C3L1V6"/>
<dbReference type="EMBL" id="KN823004">
    <property type="protein sequence ID" value="KIO27728.1"/>
    <property type="molecule type" value="Genomic_DNA"/>
</dbReference>
<dbReference type="HOGENOM" id="CLU_2795833_0_0_1"/>
<organism evidence="1 2">
    <name type="scientific">Tulasnella calospora MUT 4182</name>
    <dbReference type="NCBI Taxonomy" id="1051891"/>
    <lineage>
        <taxon>Eukaryota</taxon>
        <taxon>Fungi</taxon>
        <taxon>Dikarya</taxon>
        <taxon>Basidiomycota</taxon>
        <taxon>Agaricomycotina</taxon>
        <taxon>Agaricomycetes</taxon>
        <taxon>Cantharellales</taxon>
        <taxon>Tulasnellaceae</taxon>
        <taxon>Tulasnella</taxon>
    </lineage>
</organism>
<reference evidence="1 2" key="1">
    <citation type="submission" date="2014-04" db="EMBL/GenBank/DDBJ databases">
        <authorList>
            <consortium name="DOE Joint Genome Institute"/>
            <person name="Kuo A."/>
            <person name="Girlanda M."/>
            <person name="Perotto S."/>
            <person name="Kohler A."/>
            <person name="Nagy L.G."/>
            <person name="Floudas D."/>
            <person name="Copeland A."/>
            <person name="Barry K.W."/>
            <person name="Cichocki N."/>
            <person name="Veneault-Fourrey C."/>
            <person name="LaButti K."/>
            <person name="Lindquist E.A."/>
            <person name="Lipzen A."/>
            <person name="Lundell T."/>
            <person name="Morin E."/>
            <person name="Murat C."/>
            <person name="Sun H."/>
            <person name="Tunlid A."/>
            <person name="Henrissat B."/>
            <person name="Grigoriev I.V."/>
            <person name="Hibbett D.S."/>
            <person name="Martin F."/>
            <person name="Nordberg H.P."/>
            <person name="Cantor M.N."/>
            <person name="Hua S.X."/>
        </authorList>
    </citation>
    <scope>NUCLEOTIDE SEQUENCE [LARGE SCALE GENOMIC DNA]</scope>
    <source>
        <strain evidence="1 2">MUT 4182</strain>
    </source>
</reference>
<name>A0A0C3L1V6_9AGAM</name>
<protein>
    <submittedName>
        <fullName evidence="1">Uncharacterized protein</fullName>
    </submittedName>
</protein>
<reference evidence="2" key="2">
    <citation type="submission" date="2015-01" db="EMBL/GenBank/DDBJ databases">
        <title>Evolutionary Origins and Diversification of the Mycorrhizal Mutualists.</title>
        <authorList>
            <consortium name="DOE Joint Genome Institute"/>
            <consortium name="Mycorrhizal Genomics Consortium"/>
            <person name="Kohler A."/>
            <person name="Kuo A."/>
            <person name="Nagy L.G."/>
            <person name="Floudas D."/>
            <person name="Copeland A."/>
            <person name="Barry K.W."/>
            <person name="Cichocki N."/>
            <person name="Veneault-Fourrey C."/>
            <person name="LaButti K."/>
            <person name="Lindquist E.A."/>
            <person name="Lipzen A."/>
            <person name="Lundell T."/>
            <person name="Morin E."/>
            <person name="Murat C."/>
            <person name="Riley R."/>
            <person name="Ohm R."/>
            <person name="Sun H."/>
            <person name="Tunlid A."/>
            <person name="Henrissat B."/>
            <person name="Grigoriev I.V."/>
            <person name="Hibbett D.S."/>
            <person name="Martin F."/>
        </authorList>
    </citation>
    <scope>NUCLEOTIDE SEQUENCE [LARGE SCALE GENOMIC DNA]</scope>
    <source>
        <strain evidence="2">MUT 4182</strain>
    </source>
</reference>
<keyword evidence="2" id="KW-1185">Reference proteome</keyword>
<proteinExistence type="predicted"/>
<dbReference type="Gene3D" id="3.90.228.10">
    <property type="match status" value="1"/>
</dbReference>
<evidence type="ECO:0000313" key="2">
    <source>
        <dbReference type="Proteomes" id="UP000054248"/>
    </source>
</evidence>
<dbReference type="OrthoDB" id="10561134at2759"/>
<accession>A0A0C3L1V6</accession>
<sequence length="68" mass="8290">MKTTLRVLDEFHWNDSYEYQKVVGLFDSGWKHQNKKRPKIKKIFAVCLPDHLNESYEAYKKHLEAHLW</sequence>
<gene>
    <name evidence="1" type="ORF">M407DRAFT_23042</name>
</gene>